<dbReference type="EMBL" id="PGCJ01000532">
    <property type="protein sequence ID" value="PLW26610.1"/>
    <property type="molecule type" value="Genomic_DNA"/>
</dbReference>
<name>A0A2N5TM73_9BASI</name>
<accession>A0A2N5TM73</accession>
<dbReference type="Proteomes" id="UP000235388">
    <property type="component" value="Unassembled WGS sequence"/>
</dbReference>
<gene>
    <name evidence="1" type="ORF">PCANC_25857</name>
</gene>
<protein>
    <submittedName>
        <fullName evidence="1">Uncharacterized protein</fullName>
    </submittedName>
</protein>
<proteinExistence type="predicted"/>
<reference evidence="1 2" key="1">
    <citation type="submission" date="2017-11" db="EMBL/GenBank/DDBJ databases">
        <title>De novo assembly and phasing of dikaryotic genomes from two isolates of Puccinia coronata f. sp. avenae, the causal agent of oat crown rust.</title>
        <authorList>
            <person name="Miller M.E."/>
            <person name="Zhang Y."/>
            <person name="Omidvar V."/>
            <person name="Sperschneider J."/>
            <person name="Schwessinger B."/>
            <person name="Raley C."/>
            <person name="Palmer J.M."/>
            <person name="Garnica D."/>
            <person name="Upadhyaya N."/>
            <person name="Rathjen J."/>
            <person name="Taylor J.M."/>
            <person name="Park R.F."/>
            <person name="Dodds P.N."/>
            <person name="Hirsch C.D."/>
            <person name="Kianian S.F."/>
            <person name="Figueroa M."/>
        </authorList>
    </citation>
    <scope>NUCLEOTIDE SEQUENCE [LARGE SCALE GENOMIC DNA]</scope>
    <source>
        <strain evidence="1">12NC29</strain>
    </source>
</reference>
<dbReference type="AlphaFoldDB" id="A0A2N5TM73"/>
<evidence type="ECO:0000313" key="2">
    <source>
        <dbReference type="Proteomes" id="UP000235388"/>
    </source>
</evidence>
<evidence type="ECO:0000313" key="1">
    <source>
        <dbReference type="EMBL" id="PLW26610.1"/>
    </source>
</evidence>
<comment type="caution">
    <text evidence="1">The sequence shown here is derived from an EMBL/GenBank/DDBJ whole genome shotgun (WGS) entry which is preliminary data.</text>
</comment>
<organism evidence="1 2">
    <name type="scientific">Puccinia coronata f. sp. avenae</name>
    <dbReference type="NCBI Taxonomy" id="200324"/>
    <lineage>
        <taxon>Eukaryota</taxon>
        <taxon>Fungi</taxon>
        <taxon>Dikarya</taxon>
        <taxon>Basidiomycota</taxon>
        <taxon>Pucciniomycotina</taxon>
        <taxon>Pucciniomycetes</taxon>
        <taxon>Pucciniales</taxon>
        <taxon>Pucciniaceae</taxon>
        <taxon>Puccinia</taxon>
    </lineage>
</organism>
<sequence>MFFISYNQKVSCVGQKERYGVNSSKHQEYEVPNHTKRRSQVYNLSGPPLDIPHTSIQECPYVSWTPSRRLLPHRLVRPKRIKNSVHSKVDFIDDIKRGEQEVRRTLSLYLFHPDSAVQVAEGRLVSDPPSSISNSQTGSENSSWLVSSLAGFPSSSTNLSLWPISFFYICVIAHLPSLNKYTVDTPNPHHTHPSTFHSSILRNSKPLHISSCHYPRCSWHR</sequence>
<keyword evidence="2" id="KW-1185">Reference proteome</keyword>